<dbReference type="SMART" id="SM00325">
    <property type="entry name" value="RhoGEF"/>
    <property type="match status" value="1"/>
</dbReference>
<dbReference type="InterPro" id="IPR055251">
    <property type="entry name" value="SOS1_NGEF_PH"/>
</dbReference>
<dbReference type="Gene3D" id="1.20.900.10">
    <property type="entry name" value="Dbl homology (DH) domain"/>
    <property type="match status" value="1"/>
</dbReference>
<dbReference type="GO" id="GO:0035556">
    <property type="term" value="P:intracellular signal transduction"/>
    <property type="evidence" value="ECO:0007669"/>
    <property type="project" value="InterPro"/>
</dbReference>
<feature type="region of interest" description="Disordered" evidence="2">
    <location>
        <begin position="529"/>
        <end position="578"/>
    </location>
</feature>
<dbReference type="GO" id="GO:0005085">
    <property type="term" value="F:guanyl-nucleotide exchange factor activity"/>
    <property type="evidence" value="ECO:0000318"/>
    <property type="project" value="GO_Central"/>
</dbReference>
<dbReference type="InterPro" id="IPR035899">
    <property type="entry name" value="DBL_dom_sf"/>
</dbReference>
<protein>
    <recommendedName>
        <fullName evidence="7">DH domain-containing protein</fullName>
    </recommendedName>
</protein>
<dbReference type="PROSITE" id="PS50010">
    <property type="entry name" value="DH_2"/>
    <property type="match status" value="1"/>
</dbReference>
<evidence type="ECO:0000313" key="6">
    <source>
        <dbReference type="Proteomes" id="UP000009022"/>
    </source>
</evidence>
<keyword evidence="1" id="KW-0344">Guanine-nucleotide releasing factor</keyword>
<dbReference type="CTD" id="6749643"/>
<gene>
    <name evidence="5" type="ORF">TRIADDRAFT_51303</name>
</gene>
<evidence type="ECO:0000256" key="2">
    <source>
        <dbReference type="SAM" id="MobiDB-lite"/>
    </source>
</evidence>
<keyword evidence="6" id="KW-1185">Reference proteome</keyword>
<dbReference type="InterPro" id="IPR001331">
    <property type="entry name" value="GDS_CDC24_CS"/>
</dbReference>
<evidence type="ECO:0000259" key="3">
    <source>
        <dbReference type="PROSITE" id="PS50003"/>
    </source>
</evidence>
<dbReference type="SUPFAM" id="SSF48065">
    <property type="entry name" value="DBL homology domain (DH-domain)"/>
    <property type="match status" value="1"/>
</dbReference>
<dbReference type="CDD" id="cd00160">
    <property type="entry name" value="RhoGEF"/>
    <property type="match status" value="1"/>
</dbReference>
<dbReference type="HOGENOM" id="CLU_007130_1_0_1"/>
<dbReference type="STRING" id="10228.B3RIF8"/>
<dbReference type="KEGG" id="tad:TRIADDRAFT_51303"/>
<dbReference type="Pfam" id="PF22697">
    <property type="entry name" value="SOS1_NGEF_PH"/>
    <property type="match status" value="1"/>
</dbReference>
<dbReference type="InterPro" id="IPR000219">
    <property type="entry name" value="DH_dom"/>
</dbReference>
<feature type="compositionally biased region" description="Low complexity" evidence="2">
    <location>
        <begin position="560"/>
        <end position="570"/>
    </location>
</feature>
<dbReference type="GO" id="GO:0005737">
    <property type="term" value="C:cytoplasm"/>
    <property type="evidence" value="ECO:0000318"/>
    <property type="project" value="GO_Central"/>
</dbReference>
<dbReference type="EMBL" id="DS985241">
    <property type="protein sequence ID" value="EDV28411.1"/>
    <property type="molecule type" value="Genomic_DNA"/>
</dbReference>
<dbReference type="Gene3D" id="2.30.29.30">
    <property type="entry name" value="Pleckstrin-homology domain (PH domain)/Phosphotyrosine-binding domain (PTB)"/>
    <property type="match status" value="1"/>
</dbReference>
<dbReference type="InterPro" id="IPR001849">
    <property type="entry name" value="PH_domain"/>
</dbReference>
<sequence length="1042" mass="119112">MSDTDTAIVKHIDSFTTPLDIREEEKKPIALTKVAPAIRMKFAYLTGTRTKTGCPILSMPLFNHFGTVVTDDLLKEVIQYFVDSTMVHSSSKRFAVVLDRRSSSWNSVKSLLRKLQELFGRYIDTLYLLKPQKMMAVLGGVSKSEFSFQIMLLNTIDELHQNIGGIFLTQEFGGFLKFDINTWLSHRTFVEDVESKARLLLAKINSFVGFISHRKSLISDKAGTLTETTEFLSKALNGQRSDYYSIVEKIKELTEEVRKFKDSFKDHSKESIITKSGINLDTISKINDLLARLSDTRNDFKKKWVKHEDYGIQLLKLYKFEVDLSEMAKNINIVDKELSAEVNLGDSIDHAKLLRKITTELQIKFKDTKMTLMKAGSEIKQLNSDDKSVESERLVTMWKELDTQSNKLEGRFKARLKALSDVLTLYEHINDIDKWCSENLMKLAMQFRTEFPVVEQKNIKKELEKITKSATSIKSDHVEKLQEFSVDHLNQKFKQKIQDCVSHFNKVTLASQRQSTMLDKLAATATEEKKLKSATKRSVSDSGPASYEPKSPLAKRKDSTLPSKTSTTSKANNSVPVTGDREAIISRLKEHLVSLQEDVDTETDQDILRKRSRIMDELINTERSYVNDLESVIGNYMKHFDEGSSTLPTVLKGKKKILFGNLTQIYSFHHGSFLKALNDYRQCPALVGQCFLKFKPEFDSYSVYCQNRPHSDSCWETHERSCAKFFDTCKANAGHILPLNSYLLKPIQRITKYQLLLKDMTKCTGNSKFGSVIIKEALRFMLSLLERLNNTMHQMLITGFKGNLTSEGAILMQDSFQTHEIFKKSAIPANIPGQRKKYKPRHLFLFENNLLFTKKLVDEKQKKNVSYQFKSNMKLSKLGLTETVKGDQLAFELWLTGRERVVIVQAASADIKNRWVEQIRQLLLHQLKSAKGQARAMSFNAHKDVKSNQGQLSTLAANTLAVLPMFADGNSDAEDMWSDSEFADGDDEVVPTRISSDELDNSLFLQKHELREVMHLNFVTIVIRKDCSFDDFILIYDGYNFL</sequence>
<dbReference type="Gene3D" id="1.20.58.60">
    <property type="match status" value="1"/>
</dbReference>
<proteinExistence type="predicted"/>
<dbReference type="eggNOG" id="KOG4240">
    <property type="taxonomic scope" value="Eukaryota"/>
</dbReference>
<dbReference type="PANTHER" id="PTHR22826:SF115">
    <property type="entry name" value="GUANINE NUCLEOTIDE EXCHANGE FACTOR DBS"/>
    <property type="match status" value="1"/>
</dbReference>
<evidence type="ECO:0000256" key="1">
    <source>
        <dbReference type="ARBA" id="ARBA00022658"/>
    </source>
</evidence>
<dbReference type="Pfam" id="PF00621">
    <property type="entry name" value="RhoGEF"/>
    <property type="match status" value="1"/>
</dbReference>
<dbReference type="InterPro" id="IPR051336">
    <property type="entry name" value="RhoGEF_Guanine_NuclExch_SF"/>
</dbReference>
<dbReference type="AlphaFoldDB" id="B3RIF8"/>
<dbReference type="OMA" id="SLTRIAX"/>
<feature type="domain" description="DH" evidence="4">
    <location>
        <begin position="610"/>
        <end position="791"/>
    </location>
</feature>
<name>B3RIF8_TRIAD</name>
<organism evidence="5 6">
    <name type="scientific">Trichoplax adhaerens</name>
    <name type="common">Trichoplax reptans</name>
    <dbReference type="NCBI Taxonomy" id="10228"/>
    <lineage>
        <taxon>Eukaryota</taxon>
        <taxon>Metazoa</taxon>
        <taxon>Placozoa</taxon>
        <taxon>Uniplacotomia</taxon>
        <taxon>Trichoplacea</taxon>
        <taxon>Trichoplacidae</taxon>
        <taxon>Trichoplax</taxon>
    </lineage>
</organism>
<evidence type="ECO:0008006" key="7">
    <source>
        <dbReference type="Google" id="ProtNLM"/>
    </source>
</evidence>
<evidence type="ECO:0000259" key="4">
    <source>
        <dbReference type="PROSITE" id="PS50010"/>
    </source>
</evidence>
<accession>B3RIF8</accession>
<dbReference type="PhylomeDB" id="B3RIF8"/>
<dbReference type="SMART" id="SM00233">
    <property type="entry name" value="PH"/>
    <property type="match status" value="1"/>
</dbReference>
<dbReference type="PROSITE" id="PS50003">
    <property type="entry name" value="PH_DOMAIN"/>
    <property type="match status" value="1"/>
</dbReference>
<evidence type="ECO:0000313" key="5">
    <source>
        <dbReference type="EMBL" id="EDV28411.1"/>
    </source>
</evidence>
<dbReference type="OrthoDB" id="10004999at2759"/>
<dbReference type="SUPFAM" id="SSF50729">
    <property type="entry name" value="PH domain-like"/>
    <property type="match status" value="1"/>
</dbReference>
<dbReference type="GeneID" id="6749643"/>
<dbReference type="RefSeq" id="XP_002107613.1">
    <property type="nucleotide sequence ID" value="XM_002107577.1"/>
</dbReference>
<feature type="domain" description="PH" evidence="3">
    <location>
        <begin position="803"/>
        <end position="924"/>
    </location>
</feature>
<dbReference type="PROSITE" id="PS00741">
    <property type="entry name" value="DH_1"/>
    <property type="match status" value="1"/>
</dbReference>
<dbReference type="InterPro" id="IPR011993">
    <property type="entry name" value="PH-like_dom_sf"/>
</dbReference>
<dbReference type="Proteomes" id="UP000009022">
    <property type="component" value="Unassembled WGS sequence"/>
</dbReference>
<reference evidence="5 6" key="1">
    <citation type="journal article" date="2008" name="Nature">
        <title>The Trichoplax genome and the nature of placozoans.</title>
        <authorList>
            <person name="Srivastava M."/>
            <person name="Begovic E."/>
            <person name="Chapman J."/>
            <person name="Putnam N.H."/>
            <person name="Hellsten U."/>
            <person name="Kawashima T."/>
            <person name="Kuo A."/>
            <person name="Mitros T."/>
            <person name="Salamov A."/>
            <person name="Carpenter M.L."/>
            <person name="Signorovitch A.Y."/>
            <person name="Moreno M.A."/>
            <person name="Kamm K."/>
            <person name="Grimwood J."/>
            <person name="Schmutz J."/>
            <person name="Shapiro H."/>
            <person name="Grigoriev I.V."/>
            <person name="Buss L.W."/>
            <person name="Schierwater B."/>
            <person name="Dellaporta S.L."/>
            <person name="Rokhsar D.S."/>
        </authorList>
    </citation>
    <scope>NUCLEOTIDE SEQUENCE [LARGE SCALE GENOMIC DNA]</scope>
    <source>
        <strain evidence="5 6">Grell-BS-1999</strain>
    </source>
</reference>
<dbReference type="InParanoid" id="B3RIF8"/>
<dbReference type="PANTHER" id="PTHR22826">
    <property type="entry name" value="RHO GUANINE EXCHANGE FACTOR-RELATED"/>
    <property type="match status" value="1"/>
</dbReference>